<dbReference type="Gene3D" id="3.30.559.30">
    <property type="entry name" value="Nonribosomal peptide synthetase, condensation domain"/>
    <property type="match status" value="1"/>
</dbReference>
<keyword evidence="4" id="KW-0489">Methyltransferase</keyword>
<dbReference type="Gene3D" id="1.10.1200.10">
    <property type="entry name" value="ACP-like"/>
    <property type="match status" value="1"/>
</dbReference>
<dbReference type="CDD" id="cd00833">
    <property type="entry name" value="PKS"/>
    <property type="match status" value="1"/>
</dbReference>
<dbReference type="InterPro" id="IPR057326">
    <property type="entry name" value="KR_dom"/>
</dbReference>
<dbReference type="Pfam" id="PF07993">
    <property type="entry name" value="NAD_binding_4"/>
    <property type="match status" value="1"/>
</dbReference>
<dbReference type="GO" id="GO:0031177">
    <property type="term" value="F:phosphopantetheine binding"/>
    <property type="evidence" value="ECO:0007669"/>
    <property type="project" value="InterPro"/>
</dbReference>
<dbReference type="OrthoDB" id="329835at2759"/>
<dbReference type="CDD" id="cd19532">
    <property type="entry name" value="C_PKS-NRPS"/>
    <property type="match status" value="1"/>
</dbReference>
<dbReference type="Pfam" id="PF00501">
    <property type="entry name" value="AMP-binding"/>
    <property type="match status" value="1"/>
</dbReference>
<dbReference type="GO" id="GO:0006633">
    <property type="term" value="P:fatty acid biosynthetic process"/>
    <property type="evidence" value="ECO:0007669"/>
    <property type="project" value="InterPro"/>
</dbReference>
<evidence type="ECO:0000259" key="12">
    <source>
        <dbReference type="PROSITE" id="PS52019"/>
    </source>
</evidence>
<dbReference type="SMART" id="SM00822">
    <property type="entry name" value="PKS_KR"/>
    <property type="match status" value="1"/>
</dbReference>
<evidence type="ECO:0000256" key="7">
    <source>
        <dbReference type="ARBA" id="ARBA00023268"/>
    </source>
</evidence>
<dbReference type="InterPro" id="IPR001227">
    <property type="entry name" value="Ac_transferase_dom_sf"/>
</dbReference>
<dbReference type="Pfam" id="PF08242">
    <property type="entry name" value="Methyltransf_12"/>
    <property type="match status" value="1"/>
</dbReference>
<dbReference type="SMART" id="SM00825">
    <property type="entry name" value="PKS_KS"/>
    <property type="match status" value="1"/>
</dbReference>
<feature type="region of interest" description="N-terminal hotdog fold" evidence="8">
    <location>
        <begin position="877"/>
        <end position="998"/>
    </location>
</feature>
<dbReference type="Pfam" id="PF00550">
    <property type="entry name" value="PP-binding"/>
    <property type="match status" value="1"/>
</dbReference>
<feature type="region of interest" description="Disordered" evidence="9">
    <location>
        <begin position="2391"/>
        <end position="2451"/>
    </location>
</feature>
<dbReference type="InterPro" id="IPR036736">
    <property type="entry name" value="ACP-like_sf"/>
</dbReference>
<dbReference type="InterPro" id="IPR020845">
    <property type="entry name" value="AMP-binding_CS"/>
</dbReference>
<dbReference type="GO" id="GO:0004312">
    <property type="term" value="F:fatty acid synthase activity"/>
    <property type="evidence" value="ECO:0007669"/>
    <property type="project" value="TreeGrafter"/>
</dbReference>
<dbReference type="GO" id="GO:0004315">
    <property type="term" value="F:3-oxoacyl-[acyl-carrier-protein] synthase activity"/>
    <property type="evidence" value="ECO:0007669"/>
    <property type="project" value="InterPro"/>
</dbReference>
<dbReference type="InterPro" id="IPR020841">
    <property type="entry name" value="PKS_Beta-ketoAc_synthase_dom"/>
</dbReference>
<keyword evidence="3" id="KW-0436">Ligase</keyword>
<dbReference type="SUPFAM" id="SSF47336">
    <property type="entry name" value="ACP-like"/>
    <property type="match status" value="2"/>
</dbReference>
<dbReference type="Pfam" id="PF16197">
    <property type="entry name" value="KAsynt_C_assoc"/>
    <property type="match status" value="1"/>
</dbReference>
<dbReference type="InterPro" id="IPR013968">
    <property type="entry name" value="PKS_KR"/>
</dbReference>
<dbReference type="InterPro" id="IPR042104">
    <property type="entry name" value="PKS_dehydratase_sf"/>
</dbReference>
<dbReference type="InterPro" id="IPR013217">
    <property type="entry name" value="Methyltransf_12"/>
</dbReference>
<feature type="domain" description="Carrier" evidence="10">
    <location>
        <begin position="2293"/>
        <end position="2375"/>
    </location>
</feature>
<dbReference type="InterPro" id="IPR036291">
    <property type="entry name" value="NAD(P)-bd_dom_sf"/>
</dbReference>
<dbReference type="InterPro" id="IPR049551">
    <property type="entry name" value="PKS_DH_C"/>
</dbReference>
<dbReference type="PROSITE" id="PS00012">
    <property type="entry name" value="PHOSPHOPANTETHEINE"/>
    <property type="match status" value="1"/>
</dbReference>
<dbReference type="Pfam" id="PF14765">
    <property type="entry name" value="PS-DH"/>
    <property type="match status" value="1"/>
</dbReference>
<dbReference type="InterPro" id="IPR001242">
    <property type="entry name" value="Condensation_dom"/>
</dbReference>
<evidence type="ECO:0000313" key="14">
    <source>
        <dbReference type="Proteomes" id="UP000800200"/>
    </source>
</evidence>
<keyword evidence="5" id="KW-0808">Transferase</keyword>
<feature type="region of interest" description="C-terminal hotdog fold" evidence="8">
    <location>
        <begin position="1013"/>
        <end position="1166"/>
    </location>
</feature>
<evidence type="ECO:0000256" key="9">
    <source>
        <dbReference type="SAM" id="MobiDB-lite"/>
    </source>
</evidence>
<dbReference type="Gene3D" id="3.10.129.110">
    <property type="entry name" value="Polyketide synthase dehydratase"/>
    <property type="match status" value="1"/>
</dbReference>
<evidence type="ECO:0000256" key="8">
    <source>
        <dbReference type="PROSITE-ProRule" id="PRU01363"/>
    </source>
</evidence>
<dbReference type="InterPro" id="IPR014031">
    <property type="entry name" value="Ketoacyl_synth_C"/>
</dbReference>
<evidence type="ECO:0000259" key="11">
    <source>
        <dbReference type="PROSITE" id="PS52004"/>
    </source>
</evidence>
<dbReference type="SMART" id="SM00826">
    <property type="entry name" value="PKS_DH"/>
    <property type="match status" value="1"/>
</dbReference>
<dbReference type="GO" id="GO:0008168">
    <property type="term" value="F:methyltransferase activity"/>
    <property type="evidence" value="ECO:0007669"/>
    <property type="project" value="UniProtKB-KW"/>
</dbReference>
<evidence type="ECO:0000256" key="6">
    <source>
        <dbReference type="ARBA" id="ARBA00022737"/>
    </source>
</evidence>
<dbReference type="SMART" id="SM00823">
    <property type="entry name" value="PKS_PP"/>
    <property type="match status" value="1"/>
</dbReference>
<evidence type="ECO:0000256" key="1">
    <source>
        <dbReference type="ARBA" id="ARBA00022450"/>
    </source>
</evidence>
<dbReference type="PROSITE" id="PS52019">
    <property type="entry name" value="PKS_MFAS_DH"/>
    <property type="match status" value="1"/>
</dbReference>
<dbReference type="SUPFAM" id="SSF52777">
    <property type="entry name" value="CoA-dependent acyltransferases"/>
    <property type="match status" value="2"/>
</dbReference>
<dbReference type="CDD" id="cd02440">
    <property type="entry name" value="AdoMet_MTases"/>
    <property type="match status" value="1"/>
</dbReference>
<dbReference type="InterPro" id="IPR013120">
    <property type="entry name" value="FAR_NAD-bd"/>
</dbReference>
<dbReference type="InterPro" id="IPR049900">
    <property type="entry name" value="PKS_mFAS_DH"/>
</dbReference>
<dbReference type="InterPro" id="IPR042099">
    <property type="entry name" value="ANL_N_sf"/>
</dbReference>
<proteinExistence type="predicted"/>
<dbReference type="PROSITE" id="PS52004">
    <property type="entry name" value="KS3_2"/>
    <property type="match status" value="1"/>
</dbReference>
<evidence type="ECO:0000256" key="2">
    <source>
        <dbReference type="ARBA" id="ARBA00022553"/>
    </source>
</evidence>
<feature type="compositionally biased region" description="Polar residues" evidence="9">
    <location>
        <begin position="2417"/>
        <end position="2432"/>
    </location>
</feature>
<dbReference type="SUPFAM" id="SSF53901">
    <property type="entry name" value="Thiolase-like"/>
    <property type="match status" value="1"/>
</dbReference>
<evidence type="ECO:0000256" key="4">
    <source>
        <dbReference type="ARBA" id="ARBA00022603"/>
    </source>
</evidence>
<keyword evidence="7" id="KW-0511">Multifunctional enzyme</keyword>
<gene>
    <name evidence="13" type="ORF">K469DRAFT_726668</name>
</gene>
<feature type="domain" description="Ketosynthase family 3 (KS3)" evidence="11">
    <location>
        <begin position="13"/>
        <end position="453"/>
    </location>
</feature>
<dbReference type="InterPro" id="IPR006162">
    <property type="entry name" value="Ppantetheine_attach_site"/>
</dbReference>
<dbReference type="InterPro" id="IPR009081">
    <property type="entry name" value="PP-bd_ACP"/>
</dbReference>
<feature type="active site" description="Proton donor; for dehydratase activity" evidence="8">
    <location>
        <position position="1073"/>
    </location>
</feature>
<dbReference type="Pfam" id="PF00698">
    <property type="entry name" value="Acyl_transf_1"/>
    <property type="match status" value="1"/>
</dbReference>
<dbReference type="InterPro" id="IPR045851">
    <property type="entry name" value="AMP-bd_C_sf"/>
</dbReference>
<evidence type="ECO:0000259" key="10">
    <source>
        <dbReference type="PROSITE" id="PS50075"/>
    </source>
</evidence>
<dbReference type="InterPro" id="IPR014043">
    <property type="entry name" value="Acyl_transferase_dom"/>
</dbReference>
<dbReference type="Pfam" id="PF00109">
    <property type="entry name" value="ketoacyl-synt"/>
    <property type="match status" value="1"/>
</dbReference>
<dbReference type="Proteomes" id="UP000800200">
    <property type="component" value="Unassembled WGS sequence"/>
</dbReference>
<keyword evidence="14" id="KW-1185">Reference proteome</keyword>
<dbReference type="Gene3D" id="3.30.300.30">
    <property type="match status" value="1"/>
</dbReference>
<dbReference type="SUPFAM" id="SSF51735">
    <property type="entry name" value="NAD(P)-binding Rossmann-fold domains"/>
    <property type="match status" value="2"/>
</dbReference>
<keyword evidence="6" id="KW-0677">Repeat</keyword>
<dbReference type="Gene3D" id="3.40.50.720">
    <property type="entry name" value="NAD(P)-binding Rossmann-like Domain"/>
    <property type="match status" value="2"/>
</dbReference>
<evidence type="ECO:0000313" key="13">
    <source>
        <dbReference type="EMBL" id="KAF2185492.1"/>
    </source>
</evidence>
<dbReference type="SUPFAM" id="SSF52151">
    <property type="entry name" value="FabD/lysophospholipase-like"/>
    <property type="match status" value="1"/>
</dbReference>
<feature type="active site" description="Proton acceptor; for dehydratase activity" evidence="8">
    <location>
        <position position="909"/>
    </location>
</feature>
<dbReference type="InterPro" id="IPR020807">
    <property type="entry name" value="PKS_DH"/>
</dbReference>
<dbReference type="SMART" id="SM00827">
    <property type="entry name" value="PKS_AT"/>
    <property type="match status" value="1"/>
</dbReference>
<dbReference type="Gene3D" id="3.40.47.10">
    <property type="match status" value="1"/>
</dbReference>
<dbReference type="InterPro" id="IPR000873">
    <property type="entry name" value="AMP-dep_synth/lig_dom"/>
</dbReference>
<organism evidence="13 14">
    <name type="scientific">Zopfia rhizophila CBS 207.26</name>
    <dbReference type="NCBI Taxonomy" id="1314779"/>
    <lineage>
        <taxon>Eukaryota</taxon>
        <taxon>Fungi</taxon>
        <taxon>Dikarya</taxon>
        <taxon>Ascomycota</taxon>
        <taxon>Pezizomycotina</taxon>
        <taxon>Dothideomycetes</taxon>
        <taxon>Dothideomycetes incertae sedis</taxon>
        <taxon>Zopfiaceae</taxon>
        <taxon>Zopfia</taxon>
    </lineage>
</organism>
<keyword evidence="1" id="KW-0596">Phosphopantetheine</keyword>
<dbReference type="GO" id="GO:0016874">
    <property type="term" value="F:ligase activity"/>
    <property type="evidence" value="ECO:0007669"/>
    <property type="project" value="UniProtKB-KW"/>
</dbReference>
<keyword evidence="2" id="KW-0597">Phosphoprotein</keyword>
<evidence type="ECO:0000256" key="3">
    <source>
        <dbReference type="ARBA" id="ARBA00022598"/>
    </source>
</evidence>
<dbReference type="Gene3D" id="3.30.559.10">
    <property type="entry name" value="Chloramphenicol acetyltransferase-like domain"/>
    <property type="match status" value="1"/>
</dbReference>
<accession>A0A6A6E419</accession>
<dbReference type="Gene3D" id="3.40.50.150">
    <property type="entry name" value="Vaccinia Virus protein VP39"/>
    <property type="match status" value="1"/>
</dbReference>
<sequence length="3814" mass="425180">METAKGHRPNSRNEPIAIIGTACRFAGGCSSPSKFWELLRNPKDVQTPVPSDRFSAQGFYHHDGRYNGHNNVLSSYFLSENVRQFDAQFFQIKPVEANATDPQQRILLETVYESVEAAGLPIESLRGSNTAVYVGLMCGDYDTMISRDTDAIPMYHATGVARSIVSNRVSYFFDWHGPSMTIDTACSSSLVAVHQAVQVLRSGGAPVAVAAGSNLILGPEQYIAESKLKMLSPDGRSRMWDADANGYARGEGIAAIVLKTLSAALRDGDHVESLIIETGINQDGRTKGITMPNPNAQAALIRETYQKAGLNPSRLEDRCQFFEAHGTGTLAGDPVEAEAIHTAFFGAHKDLKLLSKHGDVHLHVGSVKTIIGHTGGTAGLAAVMKASLALQYGVIPRNLLFNKLNPSIEPFSQALRVPTSALDWPALPEGVPRRASANSFGFGGANAHAILESYDQFEEDGRTSRPSRNFVPFLFSAHSEKSLVAQLEAYSKFLKSNPSLNLRDLASTLACRRSQWPFKAAFAATTPDLLNAKIDEYVRQARDPSTSRTLTRSSSAQRKIRLGIFTGQGAQWAGMGRQLLINSEFARSRIFQFDQWLSELPREDRPSAVISQPVCTVIQILLVEILRQAGLEFHAVVGHSSGEIAAAYAAGLLSTRDTVYIAYYRGLYAHMARGVNSENDARQLCDLPYFKGRITVAANNSSASLVFEDERKFVRLLKVEKAYHSHHMLPCTEPYVDALSPSSKWFSSVTGERINIEDKRFGLNYWKDNMLQPVLFKEALTQAYTDDGPFDLAVEIGPHPTLQSPASHTLQELSEESIPYTGLLKRGVNDVEAIAHALDLKKYDSVMTGTTGFRVLKDLPTYCWDHDKEYWQESRQSRIFRSRGPVHELLGHLSHDSTDQFEIPWLHGHRLQAQTVFPAAAGDKAPKAIVISDLNIDQALAFNEDDTGTEILITVSDILREGSDTIQGTFMYHAALIKDRNDFSTLATCRLTIELGTSDEPLLLPRSPQEPYLSDIGVEQFYTSLLQVGYEYSGAFKALSCLRRKLGWATGMIASPDPNTTQSNFVIHPGMLDAAIQAVLLAHCYPEDGTLWSIHVPKSIKRVTMDLSIRPLFSSGSVYLPFDATATGNEETKLSGDVDLFDPAGHNTVLQIEGITCTPFSPAISKDDRKLFSYEVWTTAEPDAVLASSDRSATEDDYDLAHALERVAYFYMSDIHRKLPIDHSARTSPPYERYFDYMNQVLSDAPDDHHPYIKREWKQDTLEDITPLMRRYQHTTDLQVVRTVGEEMPRVLRGETTILEHLMKDDLLYRYYSERMGFSEHSTYLAKTVAQITNRYPHMSILEIGAGTGAATRDILRETSSKFKRYVFTDISKGYFDSARALFKEEVNKMTFRTLDIEADPTQQGFANERFDLIIASNVIHATEKLENTLRNVRSLLKPGGYLTMLEITDNGPIRFGFVFGSLPGWWLGAEDGRIMSPCISPSTWDAALRRTGFSGLDTITPQTHTLPYPGSGFVSQAIDDRVAFLRNPLSSKTASVGAARIADCLVVLGGASPTTADAIMTLEKYLGNFFGHIIKLRSLTQLDALEMGPSTAILSMTELDNPIFDGVTAEIFERFKAMFEFTELILWVTECCYDSEPYANMTVGFVRSQLRESPNVNFQFLDFGTSERINPSRIAEAFLKFCFTAKWKAELESDYLWSLEPEFAVRDSKTCILRLLENNDQNNRLNSSKRSIHETVNSTSSQVRLVNEGGSYFLERLHFPERQLKREDEILIQAEASFLSALNIEDKGSLFLTYGLERDCGKPTLCLSQSIGTIVQAPRKWLLHSVALFTMVLSVLQKLHSNGRILVLDPSPRFATILSRVAMERDIQVTYATSSPRVLSRGSMYIHPRTPGRVLEDVVPTEVSVFLDFADTANGQRTSRLLRKYLRPCCRYEDLGCLVSKASRTSGLRPSDTAFWLDKAIQFAISSLQNPLENFGVNELSAQQVVEGPGSLDPFSVLKWKSSSQMMTTIHPIDALPLFKNDRSYWLVGLTQTLGLSLCEWMVRKGARYLVLSSRNPRLDQQWLDKMRGLGATIKCLANDVSDKRAVKVAYAEIRRDLPPVAGIAQGAMVLRDTLAKDMTLENLQSVLNPKVQGSINLDSVFRDEPLDFFVFFSSMAGIVGNLGQCNYTAANAFMSTLAAQRRKRGLAASVIHIGAILGAGYVTQQLSQTFRQKLKEGGHTWMSERAFHQVFAEGVLASNPHSTEPWQICTGLRHFSHQIIFEASTDIATDSSDRNSLPIKTQLAQATGREQVYKIIKTQFLVKLRSVLQVEDKGGLMGDSMLTQHLDGLGIDSLIAVDLRTWFMNNIGINVPVLKILGGVSVQELIEFAVENLPQELKGNVAHDISTELQPEEEPLPAERASINGSSDPEDESTPKTLSMTSSGLKTPATSDDEEGCNESTIGDIESCKTEDDRLNEPYKRTYQRSAPLSHSQSLFWFASMFLDDRSSLNHSGAYRIRGNIRVADLKRALDAVAQRHEILRTAFYHGPNGDVVQGIMDKPFLELEVGVIITKADVMNNLYSMRNEEFDLQNGRAMRIMLLSLTRLDHFLLISCHPIALDGTSLQVFLADLERAYDRRLPLPVLQFSDFATRQNAQQHNKSWESSLHFWTEEFTTSPTPLNLFSFSKQKARRVLQSYSIRREDFRINASLNSRIRRLCSQYQTTPFHFYTTIFRILLFRFSEQDDICIGTADANRTNHPKGAVSAIGPYVNLVPLRFTGIGKTSFFRVLQATRQKVLAALEHSSFPFEVLLTELGVPCSATHSPLFQSFVDYRQGAREKQPFSDCELEVLDFDAGKNGYDLGLDIIDTRGSECLVMILTQELLYGRDEAELISASYQHLLNSFVEDPSVLVSDVDIFPPSARQAALDLGKVVVYQRPSSDYICSLLAVLRIGAVYIPFDAEMPLSRLVQMATDSRITAIVADKDTIVQAQDLRVELSRDIDIVDVSNLSSFSHPSPILARSDVPAAVLYTSGTTGKSKGIVLSHANLRNEIEHSELTYGIEREIVLQQSSLGFDMSLPQIFSALAFGGRLYIVPQHARKDPIALSQLIAQEQISFTGATPSEYMTWLNHSNFEELKKSRWKIAISGGEIFPHYLRDRFHGLALSNFSIYNAYGPTETTCSAARAGVALTTTQKVVHVSAGVPAPNASVYILDDNRRPVPIGVPGEIFIGGAGVALGYMDDKTTKERFIPNHFTSEYLAAKGWNTMYRTGDVGRWSSEGTMSVEGRVSSDTQIKLRGLRIDLQEVERAIVDASDRTLQEAVASIRATDSDGIDLLVAHVLPSPAFKEHDLETSLDQLRSKLPLPQYMCPAIIIPLDCFPRTGNGKVDRKSIQALPFPNSRLIPTQELADLTRVEGDVLQMWKEVLPNRLVTQISPQIDFFQLGGSSMHLIRLQSMMRQRWNRTLALYRLFEKSTLRGMASLIDNVVGTAEHHLDWEAESEIPPGFYQATEDFPTVAVQSDVQRVVLTGASGFVGQGILRRLLQDEGISKVHCIAVRNMESMQAFADNPAVEIHVGDLRKPDFGLSTAELFRIFNEADAIIHNGADVSHMESYRTLKSANFESTKQLLKLALPRRIPFHFVSTAGVALLSGLEEFHESSVAPYRPPSTSTDGYTVTKWCSERLLEKASEQYEISVWIHRPSSIRRKKDPGLDILQNLLEYIKITRTVPESDSLKGYFDVVYLSTVVDRIVKALSRETTSRTTYVNHSGDMQFPFCRLRSILVEREGWKDLQTMDMESWITKAEAAGMNALIAGVLRKMVARGESVRFPKLIKSEV</sequence>
<feature type="domain" description="Carrier" evidence="10">
    <location>
        <begin position="3388"/>
        <end position="3466"/>
    </location>
</feature>
<dbReference type="InterPro" id="IPR020806">
    <property type="entry name" value="PKS_PP-bd"/>
</dbReference>
<dbReference type="Gene3D" id="3.40.366.10">
    <property type="entry name" value="Malonyl-Coenzyme A Acyl Carrier Protein, domain 2"/>
    <property type="match status" value="1"/>
</dbReference>
<dbReference type="InterPro" id="IPR050091">
    <property type="entry name" value="PKS_NRPS_Biosynth_Enz"/>
</dbReference>
<dbReference type="InterPro" id="IPR014030">
    <property type="entry name" value="Ketoacyl_synth_N"/>
</dbReference>
<dbReference type="CDD" id="cd05930">
    <property type="entry name" value="A_NRPS"/>
    <property type="match status" value="1"/>
</dbReference>
<dbReference type="InterPro" id="IPR016035">
    <property type="entry name" value="Acyl_Trfase/lysoPLipase"/>
</dbReference>
<dbReference type="Pfam" id="PF00668">
    <property type="entry name" value="Condensation"/>
    <property type="match status" value="1"/>
</dbReference>
<dbReference type="SUPFAM" id="SSF56801">
    <property type="entry name" value="Acetyl-CoA synthetase-like"/>
    <property type="match status" value="1"/>
</dbReference>
<dbReference type="SUPFAM" id="SSF53335">
    <property type="entry name" value="S-adenosyl-L-methionine-dependent methyltransferases"/>
    <property type="match status" value="1"/>
</dbReference>
<feature type="domain" description="PKS/mFAS DH" evidence="12">
    <location>
        <begin position="877"/>
        <end position="1166"/>
    </location>
</feature>
<dbReference type="PANTHER" id="PTHR43775:SF20">
    <property type="entry name" value="HYBRID PKS-NRPS SYNTHETASE APDA"/>
    <property type="match status" value="1"/>
</dbReference>
<dbReference type="GO" id="GO:0009403">
    <property type="term" value="P:toxin biosynthetic process"/>
    <property type="evidence" value="ECO:0007669"/>
    <property type="project" value="UniProtKB-ARBA"/>
</dbReference>
<dbReference type="PROSITE" id="PS00606">
    <property type="entry name" value="KS3_1"/>
    <property type="match status" value="1"/>
</dbReference>
<dbReference type="PROSITE" id="PS50075">
    <property type="entry name" value="CARRIER"/>
    <property type="match status" value="2"/>
</dbReference>
<dbReference type="PANTHER" id="PTHR43775">
    <property type="entry name" value="FATTY ACID SYNTHASE"/>
    <property type="match status" value="1"/>
</dbReference>
<protein>
    <submittedName>
        <fullName evidence="13">Polyketide synthetase</fullName>
    </submittedName>
</protein>
<dbReference type="Pfam" id="PF08659">
    <property type="entry name" value="KR"/>
    <property type="match status" value="1"/>
</dbReference>
<dbReference type="PROSITE" id="PS00455">
    <property type="entry name" value="AMP_BINDING"/>
    <property type="match status" value="1"/>
</dbReference>
<dbReference type="EMBL" id="ML994633">
    <property type="protein sequence ID" value="KAF2185492.1"/>
    <property type="molecule type" value="Genomic_DNA"/>
</dbReference>
<dbReference type="GO" id="GO:0032259">
    <property type="term" value="P:methylation"/>
    <property type="evidence" value="ECO:0007669"/>
    <property type="project" value="UniProtKB-KW"/>
</dbReference>
<dbReference type="InterPro" id="IPR016039">
    <property type="entry name" value="Thiolase-like"/>
</dbReference>
<dbReference type="InterPro" id="IPR018201">
    <property type="entry name" value="Ketoacyl_synth_AS"/>
</dbReference>
<name>A0A6A6E419_9PEZI</name>
<dbReference type="Gene3D" id="3.40.50.12780">
    <property type="entry name" value="N-terminal domain of ligase-like"/>
    <property type="match status" value="1"/>
</dbReference>
<dbReference type="InterPro" id="IPR032821">
    <property type="entry name" value="PKS_assoc"/>
</dbReference>
<dbReference type="InterPro" id="IPR023213">
    <property type="entry name" value="CAT-like_dom_sf"/>
</dbReference>
<dbReference type="InterPro" id="IPR029063">
    <property type="entry name" value="SAM-dependent_MTases_sf"/>
</dbReference>
<evidence type="ECO:0000256" key="5">
    <source>
        <dbReference type="ARBA" id="ARBA00022679"/>
    </source>
</evidence>
<dbReference type="Pfam" id="PF02801">
    <property type="entry name" value="Ketoacyl-synt_C"/>
    <property type="match status" value="1"/>
</dbReference>
<reference evidence="13" key="1">
    <citation type="journal article" date="2020" name="Stud. Mycol.">
        <title>101 Dothideomycetes genomes: a test case for predicting lifestyles and emergence of pathogens.</title>
        <authorList>
            <person name="Haridas S."/>
            <person name="Albert R."/>
            <person name="Binder M."/>
            <person name="Bloem J."/>
            <person name="Labutti K."/>
            <person name="Salamov A."/>
            <person name="Andreopoulos B."/>
            <person name="Baker S."/>
            <person name="Barry K."/>
            <person name="Bills G."/>
            <person name="Bluhm B."/>
            <person name="Cannon C."/>
            <person name="Castanera R."/>
            <person name="Culley D."/>
            <person name="Daum C."/>
            <person name="Ezra D."/>
            <person name="Gonzalez J."/>
            <person name="Henrissat B."/>
            <person name="Kuo A."/>
            <person name="Liang C."/>
            <person name="Lipzen A."/>
            <person name="Lutzoni F."/>
            <person name="Magnuson J."/>
            <person name="Mondo S."/>
            <person name="Nolan M."/>
            <person name="Ohm R."/>
            <person name="Pangilinan J."/>
            <person name="Park H.-J."/>
            <person name="Ramirez L."/>
            <person name="Alfaro M."/>
            <person name="Sun H."/>
            <person name="Tritt A."/>
            <person name="Yoshinaga Y."/>
            <person name="Zwiers L.-H."/>
            <person name="Turgeon B."/>
            <person name="Goodwin S."/>
            <person name="Spatafora J."/>
            <person name="Crous P."/>
            <person name="Grigoriev I."/>
        </authorList>
    </citation>
    <scope>NUCLEOTIDE SEQUENCE</scope>
    <source>
        <strain evidence="13">CBS 207.26</strain>
    </source>
</reference>